<dbReference type="Gene3D" id="3.90.1210.10">
    <property type="entry name" value="Antifreeze-like/N-acetylneuraminic acid synthase C-terminal domain"/>
    <property type="match status" value="1"/>
</dbReference>
<sequence>MMRWLLLCLVPFPALADAVVANRVIRAGQVIATEDLSVVEAVIPQSVTDIAAIIGKEARVALYPGRPIRAEQVGPPAIVQRNQVVSLSFVSGTLAIFTEGRALDRGGIGDVIPVVNLGSRNTVQGRIMPDGSVSVSPSEG</sequence>
<comment type="subcellular location">
    <subcellularLocation>
        <location evidence="1 4">Periplasm</location>
    </subcellularLocation>
</comment>
<comment type="caution">
    <text evidence="6">The sequence shown here is derived from an EMBL/GenBank/DDBJ whole genome shotgun (WGS) entry which is preliminary data.</text>
</comment>
<evidence type="ECO:0000259" key="5">
    <source>
        <dbReference type="SMART" id="SM00858"/>
    </source>
</evidence>
<keyword evidence="7" id="KW-1185">Reference proteome</keyword>
<dbReference type="InterPro" id="IPR013974">
    <property type="entry name" value="SAF"/>
</dbReference>
<dbReference type="NCBIfam" id="TIGR03170">
    <property type="entry name" value="flgA_cterm"/>
    <property type="match status" value="1"/>
</dbReference>
<dbReference type="Gene3D" id="2.30.30.760">
    <property type="match status" value="1"/>
</dbReference>
<feature type="chain" id="PRO_5025710764" description="Flagella basal body P-ring formation protein FlgA" evidence="4">
    <location>
        <begin position="17"/>
        <end position="140"/>
    </location>
</feature>
<dbReference type="GO" id="GO:0044780">
    <property type="term" value="P:bacterial-type flagellum assembly"/>
    <property type="evidence" value="ECO:0007669"/>
    <property type="project" value="InterPro"/>
</dbReference>
<protein>
    <recommendedName>
        <fullName evidence="4">Flagella basal body P-ring formation protein FlgA</fullName>
    </recommendedName>
</protein>
<gene>
    <name evidence="6" type="primary">flgA</name>
    <name evidence="6" type="ORF">G3572_09200</name>
</gene>
<name>A0A6B3RMH2_9RHOB</name>
<keyword evidence="3 4" id="KW-0574">Periplasm</keyword>
<dbReference type="Proteomes" id="UP000481421">
    <property type="component" value="Unassembled WGS sequence"/>
</dbReference>
<feature type="signal peptide" evidence="4">
    <location>
        <begin position="1"/>
        <end position="16"/>
    </location>
</feature>
<comment type="function">
    <text evidence="4">Involved in the assembly process of the P-ring formation. It may associate with FlgF on the rod constituting a structure essential for the P-ring assembly or may act as a modulator protein for the P-ring assembly.</text>
</comment>
<dbReference type="CDD" id="cd11614">
    <property type="entry name" value="SAF_CpaB_FlgA_like"/>
    <property type="match status" value="1"/>
</dbReference>
<keyword evidence="6" id="KW-0966">Cell projection</keyword>
<accession>A0A6B3RMH2</accession>
<keyword evidence="6" id="KW-0282">Flagellum</keyword>
<proteinExistence type="inferred from homology"/>
<dbReference type="SMART" id="SM00858">
    <property type="entry name" value="SAF"/>
    <property type="match status" value="1"/>
</dbReference>
<dbReference type="GO" id="GO:0042597">
    <property type="term" value="C:periplasmic space"/>
    <property type="evidence" value="ECO:0007669"/>
    <property type="project" value="UniProtKB-SubCell"/>
</dbReference>
<keyword evidence="2 4" id="KW-0732">Signal</keyword>
<evidence type="ECO:0000256" key="4">
    <source>
        <dbReference type="RuleBase" id="RU362063"/>
    </source>
</evidence>
<organism evidence="6 7">
    <name type="scientific">Pseudotabrizicola algicola</name>
    <dbReference type="NCBI Taxonomy" id="2709381"/>
    <lineage>
        <taxon>Bacteria</taxon>
        <taxon>Pseudomonadati</taxon>
        <taxon>Pseudomonadota</taxon>
        <taxon>Alphaproteobacteria</taxon>
        <taxon>Rhodobacterales</taxon>
        <taxon>Paracoccaceae</taxon>
        <taxon>Pseudotabrizicola</taxon>
    </lineage>
</organism>
<dbReference type="SUPFAM" id="SSF51269">
    <property type="entry name" value="AFP III-like domain"/>
    <property type="match status" value="1"/>
</dbReference>
<evidence type="ECO:0000313" key="6">
    <source>
        <dbReference type="EMBL" id="NEX46383.1"/>
    </source>
</evidence>
<dbReference type="InterPro" id="IPR036732">
    <property type="entry name" value="AFP_Neu5c_C_sf"/>
</dbReference>
<evidence type="ECO:0000256" key="1">
    <source>
        <dbReference type="ARBA" id="ARBA00004418"/>
    </source>
</evidence>
<keyword evidence="6" id="KW-0969">Cilium</keyword>
<evidence type="ECO:0000313" key="7">
    <source>
        <dbReference type="Proteomes" id="UP000481421"/>
    </source>
</evidence>
<feature type="domain" description="SAF" evidence="5">
    <location>
        <begin position="16"/>
        <end position="74"/>
    </location>
</feature>
<dbReference type="InterPro" id="IPR039246">
    <property type="entry name" value="Flagellar_FlgA"/>
</dbReference>
<reference evidence="6 7" key="1">
    <citation type="submission" date="2020-02" db="EMBL/GenBank/DDBJ databases">
        <title>Rhodobacter algicola sp. nov., isolated from microalga culture.</title>
        <authorList>
            <person name="Park C.-Y."/>
        </authorList>
    </citation>
    <scope>NUCLEOTIDE SEQUENCE [LARGE SCALE GENOMIC DNA]</scope>
    <source>
        <strain evidence="6 7">ETT8</strain>
    </source>
</reference>
<evidence type="ECO:0000256" key="3">
    <source>
        <dbReference type="ARBA" id="ARBA00022764"/>
    </source>
</evidence>
<comment type="similarity">
    <text evidence="4">Belongs to the FlgA family.</text>
</comment>
<evidence type="ECO:0000256" key="2">
    <source>
        <dbReference type="ARBA" id="ARBA00022729"/>
    </source>
</evidence>
<dbReference type="PANTHER" id="PTHR36307:SF1">
    <property type="entry name" value="FLAGELLA BASAL BODY P-RING FORMATION PROTEIN FLGA"/>
    <property type="match status" value="1"/>
</dbReference>
<keyword evidence="4" id="KW-1005">Bacterial flagellum biogenesis</keyword>
<dbReference type="AlphaFoldDB" id="A0A6B3RMH2"/>
<dbReference type="InterPro" id="IPR017585">
    <property type="entry name" value="SAF_FlgA"/>
</dbReference>
<dbReference type="Pfam" id="PF13144">
    <property type="entry name" value="ChapFlgA"/>
    <property type="match status" value="1"/>
</dbReference>
<dbReference type="EMBL" id="JAAIKE010000002">
    <property type="protein sequence ID" value="NEX46383.1"/>
    <property type="molecule type" value="Genomic_DNA"/>
</dbReference>
<dbReference type="PANTHER" id="PTHR36307">
    <property type="entry name" value="FLAGELLA BASAL BODY P-RING FORMATION PROTEIN FLGA"/>
    <property type="match status" value="1"/>
</dbReference>